<dbReference type="SUPFAM" id="SSF141571">
    <property type="entry name" value="Pentapeptide repeat-like"/>
    <property type="match status" value="1"/>
</dbReference>
<sequence length="161" mass="17489">IKGMHLTDLNLEECDISELDLTGCHLTKCNLRKIEGAATLATTASLAGSDLRGLSFTSLDLTSVDLKGADLTECTLHRTQFTRDLVMGAKFSMCMDVQWQKEFGDMVSGGAVELKGKRCIRIGDTTVGCRPGEAARVHLSVHCKDDSGKLMIEQELLNPSE</sequence>
<protein>
    <recommendedName>
        <fullName evidence="3">Pentapeptide repeat-containing protein</fullName>
    </recommendedName>
</protein>
<name>A0A9K3D5F1_9EUKA</name>
<proteinExistence type="predicted"/>
<dbReference type="Proteomes" id="UP000265618">
    <property type="component" value="Unassembled WGS sequence"/>
</dbReference>
<dbReference type="Pfam" id="PF00805">
    <property type="entry name" value="Pentapeptide"/>
    <property type="match status" value="2"/>
</dbReference>
<gene>
    <name evidence="1" type="ORF">KIPB_011277</name>
</gene>
<evidence type="ECO:0000313" key="1">
    <source>
        <dbReference type="EMBL" id="GIQ88922.1"/>
    </source>
</evidence>
<keyword evidence="2" id="KW-1185">Reference proteome</keyword>
<dbReference type="AlphaFoldDB" id="A0A9K3D5F1"/>
<comment type="caution">
    <text evidence="1">The sequence shown here is derived from an EMBL/GenBank/DDBJ whole genome shotgun (WGS) entry which is preliminary data.</text>
</comment>
<dbReference type="PANTHER" id="PTHR14136:SF17">
    <property type="entry name" value="BTB_POZ DOMAIN-CONTAINING PROTEIN KCTD9"/>
    <property type="match status" value="1"/>
</dbReference>
<evidence type="ECO:0000313" key="2">
    <source>
        <dbReference type="Proteomes" id="UP000265618"/>
    </source>
</evidence>
<feature type="non-terminal residue" evidence="1">
    <location>
        <position position="1"/>
    </location>
</feature>
<accession>A0A9K3D5F1</accession>
<dbReference type="EMBL" id="BDIP01004521">
    <property type="protein sequence ID" value="GIQ88922.1"/>
    <property type="molecule type" value="Genomic_DNA"/>
</dbReference>
<dbReference type="InterPro" id="IPR001646">
    <property type="entry name" value="5peptide_repeat"/>
</dbReference>
<dbReference type="PANTHER" id="PTHR14136">
    <property type="entry name" value="BTB_POZ DOMAIN-CONTAINING PROTEIN KCTD9"/>
    <property type="match status" value="1"/>
</dbReference>
<evidence type="ECO:0008006" key="3">
    <source>
        <dbReference type="Google" id="ProtNLM"/>
    </source>
</evidence>
<dbReference type="Gene3D" id="2.160.20.80">
    <property type="entry name" value="E3 ubiquitin-protein ligase SopA"/>
    <property type="match status" value="1"/>
</dbReference>
<dbReference type="InterPro" id="IPR051082">
    <property type="entry name" value="Pentapeptide-BTB/POZ_domain"/>
</dbReference>
<organism evidence="1 2">
    <name type="scientific">Kipferlia bialata</name>
    <dbReference type="NCBI Taxonomy" id="797122"/>
    <lineage>
        <taxon>Eukaryota</taxon>
        <taxon>Metamonada</taxon>
        <taxon>Carpediemonas-like organisms</taxon>
        <taxon>Kipferlia</taxon>
    </lineage>
</organism>
<reference evidence="1 2" key="1">
    <citation type="journal article" date="2018" name="PLoS ONE">
        <title>The draft genome of Kipferlia bialata reveals reductive genome evolution in fornicate parasites.</title>
        <authorList>
            <person name="Tanifuji G."/>
            <person name="Takabayashi S."/>
            <person name="Kume K."/>
            <person name="Takagi M."/>
            <person name="Nakayama T."/>
            <person name="Kamikawa R."/>
            <person name="Inagaki Y."/>
            <person name="Hashimoto T."/>
        </authorList>
    </citation>
    <scope>NUCLEOTIDE SEQUENCE [LARGE SCALE GENOMIC DNA]</scope>
    <source>
        <strain evidence="1">NY0173</strain>
    </source>
</reference>